<dbReference type="InterPro" id="IPR006037">
    <property type="entry name" value="RCK_C"/>
</dbReference>
<evidence type="ECO:0000313" key="10">
    <source>
        <dbReference type="Proteomes" id="UP000239388"/>
    </source>
</evidence>
<dbReference type="PROSITE" id="PS51202">
    <property type="entry name" value="RCK_C"/>
    <property type="match status" value="2"/>
</dbReference>
<name>A0A2S8FFA7_9BACT</name>
<dbReference type="AlphaFoldDB" id="A0A2S8FFA7"/>
<dbReference type="SUPFAM" id="SSF51735">
    <property type="entry name" value="NAD(P)-binding Rossmann-fold domains"/>
    <property type="match status" value="2"/>
</dbReference>
<dbReference type="NCBIfam" id="NF007039">
    <property type="entry name" value="PRK09496.3-2"/>
    <property type="match status" value="1"/>
</dbReference>
<dbReference type="Pfam" id="PF02080">
    <property type="entry name" value="TrkA_C"/>
    <property type="match status" value="2"/>
</dbReference>
<keyword evidence="2" id="KW-0813">Transport</keyword>
<accession>A0A2S8FFA7</accession>
<dbReference type="RefSeq" id="WP_105357134.1">
    <property type="nucleotide sequence ID" value="NZ_PUIB01000020.1"/>
</dbReference>
<organism evidence="9 10">
    <name type="scientific">Blastopirellula marina</name>
    <dbReference type="NCBI Taxonomy" id="124"/>
    <lineage>
        <taxon>Bacteria</taxon>
        <taxon>Pseudomonadati</taxon>
        <taxon>Planctomycetota</taxon>
        <taxon>Planctomycetia</taxon>
        <taxon>Pirellulales</taxon>
        <taxon>Pirellulaceae</taxon>
        <taxon>Blastopirellula</taxon>
    </lineage>
</organism>
<evidence type="ECO:0000259" key="7">
    <source>
        <dbReference type="PROSITE" id="PS51201"/>
    </source>
</evidence>
<gene>
    <name evidence="9" type="ORF">C5Y98_20760</name>
</gene>
<dbReference type="InterPro" id="IPR036721">
    <property type="entry name" value="RCK_C_sf"/>
</dbReference>
<dbReference type="InterPro" id="IPR006036">
    <property type="entry name" value="K_uptake_TrkA"/>
</dbReference>
<evidence type="ECO:0000256" key="6">
    <source>
        <dbReference type="ARBA" id="ARBA00023065"/>
    </source>
</evidence>
<dbReference type="Pfam" id="PF02254">
    <property type="entry name" value="TrkA_N"/>
    <property type="match status" value="2"/>
</dbReference>
<keyword evidence="5" id="KW-0520">NAD</keyword>
<dbReference type="Proteomes" id="UP000239388">
    <property type="component" value="Unassembled WGS sequence"/>
</dbReference>
<sequence length="448" mass="48668">MRIVVLGAGTIGSWIADLMCRNRHSVTVVDRDPETVRRLNNELDVRALCGSASESAVLFQADILGCDLCLSVTGDDEVNIVAASMAKAMGARRTVARVYGRVFRDLSTFDYQEHFKIDRLLSLEHLSAIEFLRGIRTPGSAVMENFARGELEVQEIVCTEPTRAMGHPLKTLELPRGSRIGTIQRDGKMWIAGANDAISPGDRITVIGSRENMDEAKGKFQAKPDARRSVVIAGGGETGLHLARMLEGHRFNVSLMETNKERCEYLSRLLEHTTVILADATRRVVLEEERVNACDVFVACTGDDENNIMACVEAGELGAPQLMAIVQRPDYANVVNKLGINLAVSPRNVMARQVLGFLNSGPIVTRKQIPGGSIAIVEIEVLAGATATEHVLANLKLPPQCLIAAVMSSDYVRVPTADDRLSPGDTVVALVEDGAVDAMLELFHTNGR</sequence>
<evidence type="ECO:0000256" key="3">
    <source>
        <dbReference type="ARBA" id="ARBA00022538"/>
    </source>
</evidence>
<keyword evidence="4" id="KW-0630">Potassium</keyword>
<feature type="domain" description="RCK C-terminal" evidence="8">
    <location>
        <begin position="141"/>
        <end position="222"/>
    </location>
</feature>
<evidence type="ECO:0000259" key="8">
    <source>
        <dbReference type="PROSITE" id="PS51202"/>
    </source>
</evidence>
<feature type="domain" description="RCK N-terminal" evidence="7">
    <location>
        <begin position="1"/>
        <end position="121"/>
    </location>
</feature>
<dbReference type="GO" id="GO:0015079">
    <property type="term" value="F:potassium ion transmembrane transporter activity"/>
    <property type="evidence" value="ECO:0007669"/>
    <property type="project" value="InterPro"/>
</dbReference>
<feature type="domain" description="RCK C-terminal" evidence="8">
    <location>
        <begin position="364"/>
        <end position="445"/>
    </location>
</feature>
<dbReference type="Gene3D" id="3.30.70.1450">
    <property type="entry name" value="Regulator of K+ conductance, C-terminal domain"/>
    <property type="match status" value="2"/>
</dbReference>
<protein>
    <recommendedName>
        <fullName evidence="1">Trk system potassium uptake protein TrkA</fullName>
    </recommendedName>
</protein>
<proteinExistence type="predicted"/>
<feature type="domain" description="RCK N-terminal" evidence="7">
    <location>
        <begin position="227"/>
        <end position="345"/>
    </location>
</feature>
<dbReference type="PANTHER" id="PTHR43833">
    <property type="entry name" value="POTASSIUM CHANNEL PROTEIN 2-RELATED-RELATED"/>
    <property type="match status" value="1"/>
</dbReference>
<evidence type="ECO:0000256" key="5">
    <source>
        <dbReference type="ARBA" id="ARBA00023027"/>
    </source>
</evidence>
<dbReference type="PANTHER" id="PTHR43833:SF5">
    <property type="entry name" value="TRK SYSTEM POTASSIUM UPTAKE PROTEIN TRKA"/>
    <property type="match status" value="1"/>
</dbReference>
<evidence type="ECO:0000256" key="1">
    <source>
        <dbReference type="ARBA" id="ARBA00017378"/>
    </source>
</evidence>
<dbReference type="OrthoDB" id="9775180at2"/>
<dbReference type="PRINTS" id="PR00335">
    <property type="entry name" value="KUPTAKETRKA"/>
</dbReference>
<dbReference type="Gene3D" id="3.40.50.720">
    <property type="entry name" value="NAD(P)-binding Rossmann-like Domain"/>
    <property type="match status" value="2"/>
</dbReference>
<dbReference type="GO" id="GO:0005886">
    <property type="term" value="C:plasma membrane"/>
    <property type="evidence" value="ECO:0007669"/>
    <property type="project" value="InterPro"/>
</dbReference>
<evidence type="ECO:0000256" key="2">
    <source>
        <dbReference type="ARBA" id="ARBA00022448"/>
    </source>
</evidence>
<dbReference type="PROSITE" id="PS51201">
    <property type="entry name" value="RCK_N"/>
    <property type="match status" value="2"/>
</dbReference>
<reference evidence="9 10" key="1">
    <citation type="submission" date="2018-02" db="EMBL/GenBank/DDBJ databases">
        <title>Comparative genomes isolates from brazilian mangrove.</title>
        <authorList>
            <person name="Araujo J.E."/>
            <person name="Taketani R.G."/>
            <person name="Silva M.C.P."/>
            <person name="Loureco M.V."/>
            <person name="Andreote F.D."/>
        </authorList>
    </citation>
    <scope>NUCLEOTIDE SEQUENCE [LARGE SCALE GENOMIC DNA]</scope>
    <source>
        <strain evidence="9 10">NAP PRIS-MGV</strain>
    </source>
</reference>
<dbReference type="InterPro" id="IPR003148">
    <property type="entry name" value="RCK_N"/>
</dbReference>
<evidence type="ECO:0000313" key="9">
    <source>
        <dbReference type="EMBL" id="PQO30827.1"/>
    </source>
</evidence>
<comment type="caution">
    <text evidence="9">The sequence shown here is derived from an EMBL/GenBank/DDBJ whole genome shotgun (WGS) entry which is preliminary data.</text>
</comment>
<keyword evidence="3" id="KW-0633">Potassium transport</keyword>
<dbReference type="EMBL" id="PUIB01000020">
    <property type="protein sequence ID" value="PQO30827.1"/>
    <property type="molecule type" value="Genomic_DNA"/>
</dbReference>
<dbReference type="InterPro" id="IPR036291">
    <property type="entry name" value="NAD(P)-bd_dom_sf"/>
</dbReference>
<evidence type="ECO:0000256" key="4">
    <source>
        <dbReference type="ARBA" id="ARBA00022958"/>
    </source>
</evidence>
<dbReference type="SUPFAM" id="SSF116726">
    <property type="entry name" value="TrkA C-terminal domain-like"/>
    <property type="match status" value="2"/>
</dbReference>
<dbReference type="InterPro" id="IPR050721">
    <property type="entry name" value="Trk_Ktr_HKT_K-transport"/>
</dbReference>
<keyword evidence="6" id="KW-0406">Ion transport</keyword>